<protein>
    <submittedName>
        <fullName evidence="3">IS110 family transposase</fullName>
    </submittedName>
</protein>
<dbReference type="InterPro" id="IPR003346">
    <property type="entry name" value="Transposase_20"/>
</dbReference>
<evidence type="ECO:0000313" key="3">
    <source>
        <dbReference type="EMBL" id="PEG32912.1"/>
    </source>
</evidence>
<reference evidence="3 4" key="1">
    <citation type="submission" date="2017-10" db="EMBL/GenBank/DDBJ databases">
        <title>The new phylogeny of genus Mycobacterium.</title>
        <authorList>
            <person name="Tortoli E."/>
            <person name="Trovato A."/>
            <person name="Cirillo D.M."/>
        </authorList>
    </citation>
    <scope>NUCLEOTIDE SEQUENCE [LARGE SCALE GENOMIC DNA]</scope>
    <source>
        <strain evidence="3 4">CCUG37673</strain>
    </source>
</reference>
<dbReference type="InterPro" id="IPR047650">
    <property type="entry name" value="Transpos_IS110"/>
</dbReference>
<dbReference type="GO" id="GO:0003677">
    <property type="term" value="F:DNA binding"/>
    <property type="evidence" value="ECO:0007669"/>
    <property type="project" value="InterPro"/>
</dbReference>
<comment type="caution">
    <text evidence="3">The sequence shown here is derived from an EMBL/GenBank/DDBJ whole genome shotgun (WGS) entry which is preliminary data.</text>
</comment>
<dbReference type="GO" id="GO:0006313">
    <property type="term" value="P:DNA transposition"/>
    <property type="evidence" value="ECO:0007669"/>
    <property type="project" value="InterPro"/>
</dbReference>
<dbReference type="NCBIfam" id="NF033542">
    <property type="entry name" value="transpos_IS110"/>
    <property type="match status" value="1"/>
</dbReference>
<keyword evidence="4" id="KW-1185">Reference proteome</keyword>
<dbReference type="Pfam" id="PF01548">
    <property type="entry name" value="DEDD_Tnp_IS110"/>
    <property type="match status" value="1"/>
</dbReference>
<dbReference type="PANTHER" id="PTHR33055">
    <property type="entry name" value="TRANSPOSASE FOR INSERTION SEQUENCE ELEMENT IS1111A"/>
    <property type="match status" value="1"/>
</dbReference>
<dbReference type="OrthoDB" id="9811278at2"/>
<dbReference type="AlphaFoldDB" id="A0A2A7MM87"/>
<dbReference type="Proteomes" id="UP000220914">
    <property type="component" value="Unassembled WGS sequence"/>
</dbReference>
<dbReference type="PANTHER" id="PTHR33055:SF3">
    <property type="entry name" value="PUTATIVE TRANSPOSASE FOR IS117-RELATED"/>
    <property type="match status" value="1"/>
</dbReference>
<gene>
    <name evidence="3" type="ORF">CQY20_33705</name>
</gene>
<dbReference type="GO" id="GO:0004803">
    <property type="term" value="F:transposase activity"/>
    <property type="evidence" value="ECO:0007669"/>
    <property type="project" value="InterPro"/>
</dbReference>
<feature type="domain" description="Transposase IS110-like N-terminal" evidence="1">
    <location>
        <begin position="15"/>
        <end position="173"/>
    </location>
</feature>
<name>A0A2A7MM87_MYCAG</name>
<accession>A0A2A7MM87</accession>
<feature type="domain" description="Transposase IS116/IS110/IS902 C-terminal" evidence="2">
    <location>
        <begin position="280"/>
        <end position="349"/>
    </location>
</feature>
<sequence>MSVHVAPVTSSTIVVAVDVGKTSAVFSVTDAAHHRLVGPSEFAMTGPALVAAAARAAAVVPSTGRVKVGVEAAGHYHRPVLDHRWPDGWEVLELNPAQVAEQRRVQGRRRIKTDVIDLEAITDLVLAGYGRPVADRDVVIGEVSAWAVHRSRRVATRTATKNQLLGQLDRAFPGLTLALSDVLGTKIGRLIAAEFADPGRLAGLGVTRLIRFAATRDLQLRHPVAERLVAAARDALPTRDAVVARRILAADLALLTDLDAQIHSAETELGLLLPRSPYATLTSVPGWGVVRVSNYAAALGDPQRWPGPRQIYRASGLSPMQYESAHKRRDSGISREGSVALRRALIDLGIGLWLNEPAAKDYARGLKERGKHGGIVACALAHRANRIAHALVRDHATYEPTRWA</sequence>
<dbReference type="RefSeq" id="WP_097945715.1">
    <property type="nucleotide sequence ID" value="NZ_PDCP01000198.1"/>
</dbReference>
<dbReference type="EMBL" id="PDCP01000198">
    <property type="protein sequence ID" value="PEG32912.1"/>
    <property type="molecule type" value="Genomic_DNA"/>
</dbReference>
<evidence type="ECO:0000313" key="4">
    <source>
        <dbReference type="Proteomes" id="UP000220914"/>
    </source>
</evidence>
<proteinExistence type="predicted"/>
<evidence type="ECO:0000259" key="2">
    <source>
        <dbReference type="Pfam" id="PF02371"/>
    </source>
</evidence>
<dbReference type="Pfam" id="PF02371">
    <property type="entry name" value="Transposase_20"/>
    <property type="match status" value="1"/>
</dbReference>
<dbReference type="InterPro" id="IPR002525">
    <property type="entry name" value="Transp_IS110-like_N"/>
</dbReference>
<organism evidence="3 4">
    <name type="scientific">Mycolicibacterium agri</name>
    <name type="common">Mycobacterium agri</name>
    <dbReference type="NCBI Taxonomy" id="36811"/>
    <lineage>
        <taxon>Bacteria</taxon>
        <taxon>Bacillati</taxon>
        <taxon>Actinomycetota</taxon>
        <taxon>Actinomycetes</taxon>
        <taxon>Mycobacteriales</taxon>
        <taxon>Mycobacteriaceae</taxon>
        <taxon>Mycolicibacterium</taxon>
    </lineage>
</organism>
<evidence type="ECO:0000259" key="1">
    <source>
        <dbReference type="Pfam" id="PF01548"/>
    </source>
</evidence>